<dbReference type="InterPro" id="IPR005151">
    <property type="entry name" value="Tail-specific_protease"/>
</dbReference>
<dbReference type="GO" id="GO:0006508">
    <property type="term" value="P:proteolysis"/>
    <property type="evidence" value="ECO:0007669"/>
    <property type="project" value="InterPro"/>
</dbReference>
<reference evidence="4" key="1">
    <citation type="submission" date="2016-04" db="EMBL/GenBank/DDBJ databases">
        <title>Complete Genome Sequences of Twelve Strains of a Stable Defined Moderately Diverse Mouse Microbiota 2 (sDMDMm2).</title>
        <authorList>
            <person name="Uchimura Y."/>
            <person name="Wyss M."/>
            <person name="Brugiroux S."/>
            <person name="Limenitakis J.P."/>
            <person name="Stecher B."/>
            <person name="McCoy K.D."/>
            <person name="Macpherson A.J."/>
        </authorList>
    </citation>
    <scope>NUCLEOTIDE SEQUENCE [LARGE SCALE GENOMIC DNA]</scope>
    <source>
        <strain evidence="4">YL27</strain>
    </source>
</reference>
<dbReference type="EMBL" id="SRYD01000037">
    <property type="protein sequence ID" value="TGY72879.1"/>
    <property type="molecule type" value="Genomic_DNA"/>
</dbReference>
<evidence type="ECO:0000313" key="4">
    <source>
        <dbReference type="Proteomes" id="UP000186351"/>
    </source>
</evidence>
<dbReference type="EMBL" id="CP015402">
    <property type="protein sequence ID" value="ANU63012.1"/>
    <property type="molecule type" value="Genomic_DNA"/>
</dbReference>
<feature type="domain" description="Tail specific protease" evidence="1">
    <location>
        <begin position="17"/>
        <end position="59"/>
    </location>
</feature>
<dbReference type="OrthoDB" id="5480566at2"/>
<sequence>MKVPESDFIKPIAPEDGHYAGNVYLLTSGKTFSAAASFAWTFAECNIGTIIGEETGGMSVCYGDKLWYHLSVSDLECGISFKRFWYLNADEDYSWSNARYSGTGLHGS</sequence>
<dbReference type="KEGG" id="pary:A4V02_04315"/>
<dbReference type="Proteomes" id="UP000186351">
    <property type="component" value="Chromosome"/>
</dbReference>
<proteinExistence type="predicted"/>
<evidence type="ECO:0000313" key="3">
    <source>
        <dbReference type="EMBL" id="TGY72879.1"/>
    </source>
</evidence>
<evidence type="ECO:0000313" key="5">
    <source>
        <dbReference type="Proteomes" id="UP000306630"/>
    </source>
</evidence>
<organism evidence="2 4">
    <name type="scientific">Muribaculum intestinale</name>
    <dbReference type="NCBI Taxonomy" id="1796646"/>
    <lineage>
        <taxon>Bacteria</taxon>
        <taxon>Pseudomonadati</taxon>
        <taxon>Bacteroidota</taxon>
        <taxon>Bacteroidia</taxon>
        <taxon>Bacteroidales</taxon>
        <taxon>Muribaculaceae</taxon>
        <taxon>Muribaculum</taxon>
    </lineage>
</organism>
<gene>
    <name evidence="2" type="ORF">A4V02_04315</name>
    <name evidence="3" type="ORF">E5333_09795</name>
</gene>
<dbReference type="Proteomes" id="UP000306630">
    <property type="component" value="Unassembled WGS sequence"/>
</dbReference>
<dbReference type="InterPro" id="IPR029045">
    <property type="entry name" value="ClpP/crotonase-like_dom_sf"/>
</dbReference>
<dbReference type="GO" id="GO:0008236">
    <property type="term" value="F:serine-type peptidase activity"/>
    <property type="evidence" value="ECO:0007669"/>
    <property type="project" value="InterPro"/>
</dbReference>
<name>A0A1B1S896_9BACT</name>
<evidence type="ECO:0000313" key="2">
    <source>
        <dbReference type="EMBL" id="ANU63012.1"/>
    </source>
</evidence>
<dbReference type="AlphaFoldDB" id="A0A1B1S896"/>
<keyword evidence="4" id="KW-1185">Reference proteome</keyword>
<reference evidence="3 5" key="3">
    <citation type="submission" date="2019-04" db="EMBL/GenBank/DDBJ databases">
        <title>Microbes associate with the intestines of laboratory mice.</title>
        <authorList>
            <person name="Navarre W."/>
            <person name="Wong E."/>
            <person name="Huang K."/>
            <person name="Tropini C."/>
            <person name="Ng K."/>
            <person name="Yu B."/>
        </authorList>
    </citation>
    <scope>NUCLEOTIDE SEQUENCE [LARGE SCALE GENOMIC DNA]</scope>
    <source>
        <strain evidence="3 5">NM06_A21</strain>
    </source>
</reference>
<dbReference type="Pfam" id="PF03572">
    <property type="entry name" value="Peptidase_S41"/>
    <property type="match status" value="1"/>
</dbReference>
<protein>
    <recommendedName>
        <fullName evidence="1">Tail specific protease domain-containing protein</fullName>
    </recommendedName>
</protein>
<dbReference type="SUPFAM" id="SSF52096">
    <property type="entry name" value="ClpP/crotonase"/>
    <property type="match status" value="1"/>
</dbReference>
<dbReference type="Gene3D" id="3.90.226.10">
    <property type="entry name" value="2-enoyl-CoA Hydratase, Chain A, domain 1"/>
    <property type="match status" value="1"/>
</dbReference>
<reference evidence="2" key="2">
    <citation type="submission" date="2017-04" db="EMBL/GenBank/DDBJ databases">
        <title>Complete Genome Sequences of Twelve Strains of a Stable Defined Moderately Diverse Mouse Microbiota 2 (sDMDMm2).</title>
        <authorList>
            <person name="Uchimura Y."/>
            <person name="Wyss M."/>
            <person name="Brugiroux S."/>
            <person name="Limenitakis J.P."/>
            <person name="Stecher B."/>
            <person name="McCoy K.D."/>
            <person name="Macpherson A.J."/>
        </authorList>
    </citation>
    <scope>NUCLEOTIDE SEQUENCE</scope>
    <source>
        <strain evidence="2">YL27</strain>
    </source>
</reference>
<evidence type="ECO:0000259" key="1">
    <source>
        <dbReference type="Pfam" id="PF03572"/>
    </source>
</evidence>
<accession>A0A1B1S896</accession>
<accession>A0A1Z2XKG3</accession>